<dbReference type="AlphaFoldDB" id="A0A0C2VNZ7"/>
<reference evidence="2 3" key="1">
    <citation type="submission" date="2015-01" db="EMBL/GenBank/DDBJ databases">
        <title>Genome sequencing of Jeotgalibacillus soli.</title>
        <authorList>
            <person name="Goh K.M."/>
            <person name="Chan K.-G."/>
            <person name="Yaakop A.S."/>
            <person name="Ee R."/>
            <person name="Gan H.M."/>
            <person name="Chan C.S."/>
        </authorList>
    </citation>
    <scope>NUCLEOTIDE SEQUENCE [LARGE SCALE GENOMIC DNA]</scope>
    <source>
        <strain evidence="2 3">P9</strain>
    </source>
</reference>
<organism evidence="2 3">
    <name type="scientific">Jeotgalibacillus soli</name>
    <dbReference type="NCBI Taxonomy" id="889306"/>
    <lineage>
        <taxon>Bacteria</taxon>
        <taxon>Bacillati</taxon>
        <taxon>Bacillota</taxon>
        <taxon>Bacilli</taxon>
        <taxon>Bacillales</taxon>
        <taxon>Caryophanaceae</taxon>
        <taxon>Jeotgalibacillus</taxon>
    </lineage>
</organism>
<gene>
    <name evidence="2" type="ORF">KP78_20770</name>
</gene>
<proteinExistence type="predicted"/>
<protein>
    <submittedName>
        <fullName evidence="2">Uncharacterized protein</fullName>
    </submittedName>
</protein>
<evidence type="ECO:0000313" key="2">
    <source>
        <dbReference type="EMBL" id="KIL45728.1"/>
    </source>
</evidence>
<keyword evidence="3" id="KW-1185">Reference proteome</keyword>
<evidence type="ECO:0000313" key="3">
    <source>
        <dbReference type="Proteomes" id="UP000031938"/>
    </source>
</evidence>
<comment type="caution">
    <text evidence="2">The sequence shown here is derived from an EMBL/GenBank/DDBJ whole genome shotgun (WGS) entry which is preliminary data.</text>
</comment>
<dbReference type="Proteomes" id="UP000031938">
    <property type="component" value="Unassembled WGS sequence"/>
</dbReference>
<accession>A0A0C2VNZ7</accession>
<sequence length="43" mass="4716">MHFVTLLGASVGKRSSQERDILSQQGYHAASPNKVRIFSGNEV</sequence>
<evidence type="ECO:0000256" key="1">
    <source>
        <dbReference type="SAM" id="MobiDB-lite"/>
    </source>
</evidence>
<dbReference type="EMBL" id="JXRP01000017">
    <property type="protein sequence ID" value="KIL45728.1"/>
    <property type="molecule type" value="Genomic_DNA"/>
</dbReference>
<dbReference type="STRING" id="889306.KP78_20770"/>
<name>A0A0C2VNZ7_9BACL</name>
<dbReference type="PATRIC" id="fig|889306.3.peg.2094"/>
<feature type="region of interest" description="Disordered" evidence="1">
    <location>
        <begin position="1"/>
        <end position="27"/>
    </location>
</feature>